<keyword evidence="5" id="KW-1185">Reference proteome</keyword>
<name>A0A0H5BAD8_BLAVI</name>
<keyword evidence="4" id="KW-0436">Ligase</keyword>
<dbReference type="EMBL" id="LN907867">
    <property type="protein sequence ID" value="CUU41364.1"/>
    <property type="molecule type" value="Genomic_DNA"/>
</dbReference>
<dbReference type="EMBL" id="AP014854">
    <property type="protein sequence ID" value="BAR98004.1"/>
    <property type="molecule type" value="Genomic_DNA"/>
</dbReference>
<dbReference type="PANTHER" id="PTHR43767">
    <property type="entry name" value="LONG-CHAIN-FATTY-ACID--COA LIGASE"/>
    <property type="match status" value="1"/>
</dbReference>
<dbReference type="RefSeq" id="WP_055036609.1">
    <property type="nucleotide sequence ID" value="NZ_AP014854.2"/>
</dbReference>
<dbReference type="STRING" id="1079.BVIR_909"/>
<dbReference type="InterPro" id="IPR000873">
    <property type="entry name" value="AMP-dep_synth/lig_dom"/>
</dbReference>
<evidence type="ECO:0000313" key="5">
    <source>
        <dbReference type="Proteomes" id="UP000065734"/>
    </source>
</evidence>
<dbReference type="SUPFAM" id="SSF56801">
    <property type="entry name" value="Acetyl-CoA synthetase-like"/>
    <property type="match status" value="1"/>
</dbReference>
<dbReference type="Pfam" id="PF00501">
    <property type="entry name" value="AMP-binding"/>
    <property type="match status" value="1"/>
</dbReference>
<feature type="domain" description="AMP-binding enzyme C-terminal" evidence="2">
    <location>
        <begin position="425"/>
        <end position="499"/>
    </location>
</feature>
<dbReference type="PATRIC" id="fig|1079.6.peg.943"/>
<evidence type="ECO:0000259" key="1">
    <source>
        <dbReference type="Pfam" id="PF00501"/>
    </source>
</evidence>
<dbReference type="OrthoDB" id="7488310at2"/>
<feature type="domain" description="AMP-dependent synthetase/ligase" evidence="1">
    <location>
        <begin position="10"/>
        <end position="369"/>
    </location>
</feature>
<reference evidence="3" key="1">
    <citation type="journal article" date="2015" name="Genome Announc.">
        <title>Complete Genome Sequence of the Bacteriochlorophyll b-Producing Photosynthetic Bacterium Blastochloris viridis.</title>
        <authorList>
            <person name="Tsukatani Y."/>
            <person name="Hirose Y."/>
            <person name="Harada J."/>
            <person name="Misawa N."/>
            <person name="Mori K."/>
            <person name="Inoue K."/>
            <person name="Tamiaki H."/>
        </authorList>
    </citation>
    <scope>NUCLEOTIDE SEQUENCE [LARGE SCALE GENOMIC DNA]</scope>
    <source>
        <strain evidence="3">DSM 133</strain>
    </source>
</reference>
<protein>
    <submittedName>
        <fullName evidence="4">Long-chain-fatty-acid--CoA ligase</fullName>
        <ecNumber evidence="4">6.2.1.3</ecNumber>
    </submittedName>
    <submittedName>
        <fullName evidence="3">Small Molecule Metabolism</fullName>
    </submittedName>
</protein>
<dbReference type="InterPro" id="IPR025110">
    <property type="entry name" value="AMP-bd_C"/>
</dbReference>
<evidence type="ECO:0000313" key="4">
    <source>
        <dbReference type="EMBL" id="CUU41364.1"/>
    </source>
</evidence>
<dbReference type="InterPro" id="IPR050237">
    <property type="entry name" value="ATP-dep_AMP-bd_enzyme"/>
</dbReference>
<dbReference type="Proteomes" id="UP000065734">
    <property type="component" value="Chromosome I"/>
</dbReference>
<dbReference type="PROSITE" id="PS00455">
    <property type="entry name" value="AMP_BINDING"/>
    <property type="match status" value="1"/>
</dbReference>
<evidence type="ECO:0000259" key="2">
    <source>
        <dbReference type="Pfam" id="PF13193"/>
    </source>
</evidence>
<dbReference type="Pfam" id="PF13193">
    <property type="entry name" value="AMP-binding_C"/>
    <property type="match status" value="1"/>
</dbReference>
<accession>A0A0H5BAD8</accession>
<gene>
    <name evidence="4" type="primary">fadD_1</name>
    <name evidence="3" type="ORF">BV133_411</name>
    <name evidence="4" type="ORF">BVIRIDIS_03540</name>
</gene>
<sequence>MRVEDFLIASAAAQPDKIALIAGERRLSYRDLDHASDRLAAALIRHGIQRGDRVVVFLDNCAEAVIAIFAALKAGAVFCPINPSTKAEKVAFLLNDCRASALITGGRLGAVAHKAIASSATVKVTVVANAMGDVPDRWLRLEDALAAACAPPPRPGIGLDLAMLIYTSGSTGLPKGVMMTHQAIVAAATAIASYLGNTADDIVLSVLPVSFNYGLYQVLVTVKTGATLVLEKSFAFPQAVLQKAAAEHVTGLPLVPTMVAVLLRIEDFGPGRLPHLRYLTTASAPLAPSQLTRLAERFPDAELFSMYGQTECTRGTYLPPHELKARPDSVGIAIPGTEATVVDDDGRPVAPGVVGELVIRGPHVMKGYWENPEATARSLRPGPFEWEKVLHTGDLFRTDAAGFLYFVSRKDDIIKTRGEKVSPKEVETVIHALPGVHEVVVVGIDDAVLGTAIKAIVVAEPGALTGQDVIRHCARHLEDFMVPKEVEFRDTLPKSDNGKIDRRAVTTPALEAAT</sequence>
<dbReference type="InterPro" id="IPR020845">
    <property type="entry name" value="AMP-binding_CS"/>
</dbReference>
<dbReference type="AlphaFoldDB" id="A0A0H5BAD8"/>
<dbReference type="Gene3D" id="3.30.300.30">
    <property type="match status" value="1"/>
</dbReference>
<dbReference type="EC" id="6.2.1.3" evidence="4"/>
<dbReference type="GO" id="GO:0004467">
    <property type="term" value="F:long-chain fatty acid-CoA ligase activity"/>
    <property type="evidence" value="ECO:0007669"/>
    <property type="project" value="UniProtKB-EC"/>
</dbReference>
<dbReference type="Gene3D" id="3.40.50.12780">
    <property type="entry name" value="N-terminal domain of ligase-like"/>
    <property type="match status" value="1"/>
</dbReference>
<reference evidence="5" key="3">
    <citation type="journal article" date="2016" name="Genome Announc.">
        <title>Revised genome sequence of the purple photosynthetic bacterium Blastochloris viridis.</title>
        <authorList>
            <person name="Liu L.N."/>
            <person name="Faulkner M."/>
            <person name="Liu X."/>
            <person name="Huang F."/>
            <person name="Darby A.C."/>
            <person name="Hall N."/>
        </authorList>
    </citation>
    <scope>NUCLEOTIDE SEQUENCE [LARGE SCALE GENOMIC DNA]</scope>
    <source>
        <strain evidence="5">ATCC 19567 / DSM 133 / F</strain>
    </source>
</reference>
<dbReference type="InterPro" id="IPR042099">
    <property type="entry name" value="ANL_N_sf"/>
</dbReference>
<dbReference type="PANTHER" id="PTHR43767:SF1">
    <property type="entry name" value="NONRIBOSOMAL PEPTIDE SYNTHASE PES1 (EUROFUNG)-RELATED"/>
    <property type="match status" value="1"/>
</dbReference>
<dbReference type="InterPro" id="IPR045851">
    <property type="entry name" value="AMP-bd_C_sf"/>
</dbReference>
<proteinExistence type="predicted"/>
<dbReference type="KEGG" id="bvr:BVIR_909"/>
<evidence type="ECO:0000313" key="3">
    <source>
        <dbReference type="EMBL" id="BAR98004.1"/>
    </source>
</evidence>
<organism evidence="4 5">
    <name type="scientific">Blastochloris viridis</name>
    <name type="common">Rhodopseudomonas viridis</name>
    <dbReference type="NCBI Taxonomy" id="1079"/>
    <lineage>
        <taxon>Bacteria</taxon>
        <taxon>Pseudomonadati</taxon>
        <taxon>Pseudomonadota</taxon>
        <taxon>Alphaproteobacteria</taxon>
        <taxon>Hyphomicrobiales</taxon>
        <taxon>Blastochloridaceae</taxon>
        <taxon>Blastochloris</taxon>
    </lineage>
</organism>
<reference evidence="4" key="2">
    <citation type="submission" date="2015-11" db="EMBL/GenBank/DDBJ databases">
        <authorList>
            <person name="Zhang Y."/>
            <person name="Guo Z."/>
        </authorList>
    </citation>
    <scope>NUCLEOTIDE SEQUENCE</scope>
    <source>
        <strain evidence="4">1</strain>
    </source>
</reference>